<dbReference type="SUPFAM" id="SSF81324">
    <property type="entry name" value="Voltage-gated potassium channels"/>
    <property type="match status" value="2"/>
</dbReference>
<dbReference type="EMBL" id="LXTC01000002">
    <property type="protein sequence ID" value="OBA22317.1"/>
    <property type="molecule type" value="Genomic_DNA"/>
</dbReference>
<keyword evidence="5 8" id="KW-0406">Ion transport</keyword>
<feature type="region of interest" description="Disordered" evidence="9">
    <location>
        <begin position="628"/>
        <end position="656"/>
    </location>
</feature>
<dbReference type="GO" id="GO:0022841">
    <property type="term" value="F:potassium ion leak channel activity"/>
    <property type="evidence" value="ECO:0007669"/>
    <property type="project" value="TreeGrafter"/>
</dbReference>
<proteinExistence type="inferred from homology"/>
<evidence type="ECO:0000256" key="10">
    <source>
        <dbReference type="SAM" id="Phobius"/>
    </source>
</evidence>
<evidence type="ECO:0000313" key="13">
    <source>
        <dbReference type="Proteomes" id="UP000092555"/>
    </source>
</evidence>
<dbReference type="PANTHER" id="PTHR11003:SF342">
    <property type="entry name" value="OUTWARD-RECTIFIER POTASSIUM CHANNEL TOK1"/>
    <property type="match status" value="1"/>
</dbReference>
<dbReference type="Proteomes" id="UP000092555">
    <property type="component" value="Unassembled WGS sequence"/>
</dbReference>
<keyword evidence="2 8" id="KW-0813">Transport</keyword>
<dbReference type="Gene3D" id="1.10.287.70">
    <property type="match status" value="2"/>
</dbReference>
<dbReference type="AlphaFoldDB" id="A0A1A0HEI9"/>
<evidence type="ECO:0000313" key="12">
    <source>
        <dbReference type="EMBL" id="OBA22317.1"/>
    </source>
</evidence>
<feature type="transmembrane region" description="Helical" evidence="10">
    <location>
        <begin position="93"/>
        <end position="121"/>
    </location>
</feature>
<reference evidence="12 13" key="1">
    <citation type="submission" date="2016-05" db="EMBL/GenBank/DDBJ databases">
        <title>Comparative genomics of biotechnologically important yeasts.</title>
        <authorList>
            <consortium name="DOE Joint Genome Institute"/>
            <person name="Riley R."/>
            <person name="Haridas S."/>
            <person name="Wolfe K.H."/>
            <person name="Lopes M.R."/>
            <person name="Hittinger C.T."/>
            <person name="Goker M."/>
            <person name="Salamov A."/>
            <person name="Wisecaver J."/>
            <person name="Long T.M."/>
            <person name="Aerts A.L."/>
            <person name="Barry K."/>
            <person name="Choi C."/>
            <person name="Clum A."/>
            <person name="Coughlan A.Y."/>
            <person name="Deshpande S."/>
            <person name="Douglass A.P."/>
            <person name="Hanson S.J."/>
            <person name="Klenk H.-P."/>
            <person name="LaButti K."/>
            <person name="Lapidus A."/>
            <person name="Lindquist E."/>
            <person name="Lipzen A."/>
            <person name="Meier-kolthoff J.P."/>
            <person name="Ohm R.A."/>
            <person name="Otillar R.P."/>
            <person name="Pangilinan J."/>
            <person name="Peng Y."/>
            <person name="Rokas A."/>
            <person name="Rosa C.A."/>
            <person name="Scheuner C."/>
            <person name="Sibirny A.A."/>
            <person name="Slot J.C."/>
            <person name="Stielow J.B."/>
            <person name="Sun H."/>
            <person name="Kurtzman C.P."/>
            <person name="Blackwell M."/>
            <person name="Grigoriev I.V."/>
            <person name="Jeffries T.W."/>
        </authorList>
    </citation>
    <scope>NUCLEOTIDE SEQUENCE [LARGE SCALE GENOMIC DNA]</scope>
    <source>
        <strain evidence="12 13">NRRL YB-4993</strain>
    </source>
</reference>
<feature type="domain" description="Potassium channel" evidence="11">
    <location>
        <begin position="257"/>
        <end position="329"/>
    </location>
</feature>
<dbReference type="STRING" id="869754.A0A1A0HEI9"/>
<feature type="region of interest" description="Disordered" evidence="9">
    <location>
        <begin position="1"/>
        <end position="20"/>
    </location>
</feature>
<organism evidence="12 13">
    <name type="scientific">Metschnikowia bicuspidata var. bicuspidata NRRL YB-4993</name>
    <dbReference type="NCBI Taxonomy" id="869754"/>
    <lineage>
        <taxon>Eukaryota</taxon>
        <taxon>Fungi</taxon>
        <taxon>Dikarya</taxon>
        <taxon>Ascomycota</taxon>
        <taxon>Saccharomycotina</taxon>
        <taxon>Pichiomycetes</taxon>
        <taxon>Metschnikowiaceae</taxon>
        <taxon>Metschnikowia</taxon>
    </lineage>
</organism>
<evidence type="ECO:0000256" key="4">
    <source>
        <dbReference type="ARBA" id="ARBA00022989"/>
    </source>
</evidence>
<dbReference type="GeneID" id="30031732"/>
<evidence type="ECO:0000256" key="7">
    <source>
        <dbReference type="ARBA" id="ARBA00023303"/>
    </source>
</evidence>
<evidence type="ECO:0000256" key="6">
    <source>
        <dbReference type="ARBA" id="ARBA00023136"/>
    </source>
</evidence>
<feature type="domain" description="Potassium channel" evidence="11">
    <location>
        <begin position="392"/>
        <end position="463"/>
    </location>
</feature>
<evidence type="ECO:0000256" key="5">
    <source>
        <dbReference type="ARBA" id="ARBA00023065"/>
    </source>
</evidence>
<evidence type="ECO:0000256" key="8">
    <source>
        <dbReference type="RuleBase" id="RU003857"/>
    </source>
</evidence>
<dbReference type="PRINTS" id="PR01333">
    <property type="entry name" value="2POREKCHANEL"/>
</dbReference>
<keyword evidence="6 10" id="KW-0472">Membrane</keyword>
<dbReference type="OrthoDB" id="297496at2759"/>
<evidence type="ECO:0000256" key="2">
    <source>
        <dbReference type="ARBA" id="ARBA00022448"/>
    </source>
</evidence>
<dbReference type="Pfam" id="PF07885">
    <property type="entry name" value="Ion_trans_2"/>
    <property type="match status" value="2"/>
</dbReference>
<feature type="transmembrane region" description="Helical" evidence="10">
    <location>
        <begin position="250"/>
        <end position="273"/>
    </location>
</feature>
<feature type="transmembrane region" description="Helical" evidence="10">
    <location>
        <begin position="208"/>
        <end position="230"/>
    </location>
</feature>
<keyword evidence="7 8" id="KW-0407">Ion channel</keyword>
<protein>
    <recommendedName>
        <fullName evidence="11">Potassium channel domain-containing protein</fullName>
    </recommendedName>
</protein>
<feature type="transmembrane region" description="Helical" evidence="10">
    <location>
        <begin position="306"/>
        <end position="339"/>
    </location>
</feature>
<gene>
    <name evidence="12" type="ORF">METBIDRAFT_77758</name>
</gene>
<keyword evidence="3 8" id="KW-0812">Transmembrane</keyword>
<dbReference type="GO" id="GO:0015271">
    <property type="term" value="F:outward rectifier potassium channel activity"/>
    <property type="evidence" value="ECO:0007669"/>
    <property type="project" value="TreeGrafter"/>
</dbReference>
<feature type="transmembrane region" description="Helical" evidence="10">
    <location>
        <begin position="174"/>
        <end position="193"/>
    </location>
</feature>
<accession>A0A1A0HEI9</accession>
<dbReference type="PANTHER" id="PTHR11003">
    <property type="entry name" value="POTASSIUM CHANNEL, SUBFAMILY K"/>
    <property type="match status" value="1"/>
</dbReference>
<sequence>MGVRRRLSAAKHWLGPPQNSRSPVLNTDALLRYKDTLQPLFPPAYFHRLEHGATQVPEAERRRARFVLQHSLAVPVATVANLHVRPGDAHFPAWLFVSAYLPVVAACMAPVGNLVSFVALLEHWQTDAATQQPVADAAAQHALNVAAFVLGVVANAALLWNFAGQARYMAAQSVLVACLAAAVACLAAAVALANRRIDALALARSEGFWLAVFTVAMYVACVAVLVLNMAGCVMHKYRARFNLDARQRRLMWHTISFCVWQAVGTVVMARLIAGLSYGASLYYCTVSILTIGLGDIVPETAGAKVYALFFSLVGVLIMGLIVAMLRQVVLSAAAPSVFWHRIERRRRAMLAAHAAGLPPPDAPAAFASMRAMRSRVAASQKRHGLAATLAVFVLFWLLGAAVFRACEHWSYFNAMYFCFLCLLTIGYGDFHPQTPFGRAFFVVWAIAAVPLMTILISNVGDSLFALSDTLDSVGARLFDAAAYRRLLRRPPRLPADRAKPPRMELDLLPVPLDPALPGDACGAPKGGAADPCLDEQMALTLDIARLLTLLRLVVADKLSEPEKEYDLPDWEEHMAHLGIGPSDDTGFWLGERSPLRLPLQETNYLLLKLLVKLDNDIHRLMAAQNKVAAPGDAATAREKPSPLHQNVPWDSPWDSL</sequence>
<dbReference type="InterPro" id="IPR003280">
    <property type="entry name" value="2pore_dom_K_chnl"/>
</dbReference>
<evidence type="ECO:0000256" key="1">
    <source>
        <dbReference type="ARBA" id="ARBA00004141"/>
    </source>
</evidence>
<comment type="subcellular location">
    <subcellularLocation>
        <location evidence="1">Membrane</location>
        <topology evidence="1">Multi-pass membrane protein</topology>
    </subcellularLocation>
</comment>
<evidence type="ECO:0000256" key="3">
    <source>
        <dbReference type="ARBA" id="ARBA00022692"/>
    </source>
</evidence>
<keyword evidence="13" id="KW-1185">Reference proteome</keyword>
<dbReference type="RefSeq" id="XP_018712813.1">
    <property type="nucleotide sequence ID" value="XM_018858756.1"/>
</dbReference>
<dbReference type="GO" id="GO:0005886">
    <property type="term" value="C:plasma membrane"/>
    <property type="evidence" value="ECO:0007669"/>
    <property type="project" value="TreeGrafter"/>
</dbReference>
<dbReference type="GO" id="GO:0030322">
    <property type="term" value="P:stabilization of membrane potential"/>
    <property type="evidence" value="ECO:0007669"/>
    <property type="project" value="TreeGrafter"/>
</dbReference>
<keyword evidence="4 10" id="KW-1133">Transmembrane helix</keyword>
<name>A0A1A0HEI9_9ASCO</name>
<comment type="similarity">
    <text evidence="8">Belongs to the two pore domain potassium channel (TC 1.A.1.8) family.</text>
</comment>
<evidence type="ECO:0000259" key="11">
    <source>
        <dbReference type="Pfam" id="PF07885"/>
    </source>
</evidence>
<feature type="transmembrane region" description="Helical" evidence="10">
    <location>
        <begin position="439"/>
        <end position="460"/>
    </location>
</feature>
<feature type="transmembrane region" description="Helical" evidence="10">
    <location>
        <begin position="409"/>
        <end position="427"/>
    </location>
</feature>
<comment type="caution">
    <text evidence="12">The sequence shown here is derived from an EMBL/GenBank/DDBJ whole genome shotgun (WGS) entry which is preliminary data.</text>
</comment>
<feature type="transmembrane region" description="Helical" evidence="10">
    <location>
        <begin position="383"/>
        <end position="403"/>
    </location>
</feature>
<feature type="transmembrane region" description="Helical" evidence="10">
    <location>
        <begin position="141"/>
        <end position="162"/>
    </location>
</feature>
<dbReference type="InterPro" id="IPR013099">
    <property type="entry name" value="K_chnl_dom"/>
</dbReference>
<evidence type="ECO:0000256" key="9">
    <source>
        <dbReference type="SAM" id="MobiDB-lite"/>
    </source>
</evidence>